<dbReference type="OrthoDB" id="9799092at2"/>
<dbReference type="InterPro" id="IPR000182">
    <property type="entry name" value="GNAT_dom"/>
</dbReference>
<organism evidence="2 3">
    <name type="scientific">Roseiflexus castenholzii (strain DSM 13941 / HLO8)</name>
    <dbReference type="NCBI Taxonomy" id="383372"/>
    <lineage>
        <taxon>Bacteria</taxon>
        <taxon>Bacillati</taxon>
        <taxon>Chloroflexota</taxon>
        <taxon>Chloroflexia</taxon>
        <taxon>Chloroflexales</taxon>
        <taxon>Roseiflexineae</taxon>
        <taxon>Roseiflexaceae</taxon>
        <taxon>Roseiflexus</taxon>
    </lineage>
</organism>
<sequence length="186" mass="20830">MQVSIGILSDNRLTIQGVQGACLSETDRKTIIALCNRAYEDDLEPLFNTFVGATHVLGYHNGLLVSHALWVTRYLQVGSGPLLRTAYIEAVATDPAYRKRGFATTIMKRIADEIGDYELAALSPSSVAFYERLGWELWRGPLFIRTETDLLPSPAEEQVMILRLPKTPPLDPNAPLSVEWREGELW</sequence>
<evidence type="ECO:0000313" key="2">
    <source>
        <dbReference type="EMBL" id="ABU58316.1"/>
    </source>
</evidence>
<reference evidence="2 3" key="1">
    <citation type="submission" date="2007-08" db="EMBL/GenBank/DDBJ databases">
        <title>Complete sequence of Roseiflexus castenholzii DSM 13941.</title>
        <authorList>
            <consortium name="US DOE Joint Genome Institute"/>
            <person name="Copeland A."/>
            <person name="Lucas S."/>
            <person name="Lapidus A."/>
            <person name="Barry K."/>
            <person name="Glavina del Rio T."/>
            <person name="Dalin E."/>
            <person name="Tice H."/>
            <person name="Pitluck S."/>
            <person name="Thompson L.S."/>
            <person name="Brettin T."/>
            <person name="Bruce D."/>
            <person name="Detter J.C."/>
            <person name="Han C."/>
            <person name="Tapia R."/>
            <person name="Schmutz J."/>
            <person name="Larimer F."/>
            <person name="Land M."/>
            <person name="Hauser L."/>
            <person name="Kyrpides N."/>
            <person name="Mikhailova N."/>
            <person name="Bryant D.A."/>
            <person name="Hanada S."/>
            <person name="Tsukatani Y."/>
            <person name="Richardson P."/>
        </authorList>
    </citation>
    <scope>NUCLEOTIDE SEQUENCE [LARGE SCALE GENOMIC DNA]</scope>
    <source>
        <strain evidence="3">DSM 13941 / HLO8</strain>
    </source>
</reference>
<name>A7NLD3_ROSCS</name>
<proteinExistence type="predicted"/>
<dbReference type="PROSITE" id="PS51186">
    <property type="entry name" value="GNAT"/>
    <property type="match status" value="1"/>
</dbReference>
<feature type="domain" description="N-acetyltransferase" evidence="1">
    <location>
        <begin position="18"/>
        <end position="165"/>
    </location>
</feature>
<keyword evidence="2" id="KW-0808">Transferase</keyword>
<protein>
    <submittedName>
        <fullName evidence="2">GCN5-related N-acetyltransferase</fullName>
    </submittedName>
</protein>
<keyword evidence="3" id="KW-1185">Reference proteome</keyword>
<dbReference type="AlphaFoldDB" id="A7NLD3"/>
<dbReference type="InterPro" id="IPR016181">
    <property type="entry name" value="Acyl_CoA_acyltransferase"/>
</dbReference>
<evidence type="ECO:0000259" key="1">
    <source>
        <dbReference type="PROSITE" id="PS51186"/>
    </source>
</evidence>
<dbReference type="HOGENOM" id="CLU_106718_1_0_0"/>
<dbReference type="EMBL" id="CP000804">
    <property type="protein sequence ID" value="ABU58316.1"/>
    <property type="molecule type" value="Genomic_DNA"/>
</dbReference>
<dbReference type="KEGG" id="rca:Rcas_2233"/>
<evidence type="ECO:0000313" key="3">
    <source>
        <dbReference type="Proteomes" id="UP000000263"/>
    </source>
</evidence>
<dbReference type="CDD" id="cd04301">
    <property type="entry name" value="NAT_SF"/>
    <property type="match status" value="1"/>
</dbReference>
<dbReference type="GO" id="GO:0016747">
    <property type="term" value="F:acyltransferase activity, transferring groups other than amino-acyl groups"/>
    <property type="evidence" value="ECO:0007669"/>
    <property type="project" value="InterPro"/>
</dbReference>
<gene>
    <name evidence="2" type="ordered locus">Rcas_2233</name>
</gene>
<dbReference type="eggNOG" id="COG4552">
    <property type="taxonomic scope" value="Bacteria"/>
</dbReference>
<dbReference type="Proteomes" id="UP000000263">
    <property type="component" value="Chromosome"/>
</dbReference>
<dbReference type="Pfam" id="PF13527">
    <property type="entry name" value="Acetyltransf_9"/>
    <property type="match status" value="1"/>
</dbReference>
<accession>A7NLD3</accession>
<dbReference type="Gene3D" id="3.40.630.30">
    <property type="match status" value="1"/>
</dbReference>
<dbReference type="SUPFAM" id="SSF55729">
    <property type="entry name" value="Acyl-CoA N-acyltransferases (Nat)"/>
    <property type="match status" value="1"/>
</dbReference>
<dbReference type="STRING" id="383372.Rcas_2233"/>